<comment type="caution">
    <text evidence="1">The sequence shown here is derived from an EMBL/GenBank/DDBJ whole genome shotgun (WGS) entry which is preliminary data.</text>
</comment>
<organism evidence="1 2">
    <name type="scientific">[Myrmecia] bisecta</name>
    <dbReference type="NCBI Taxonomy" id="41462"/>
    <lineage>
        <taxon>Eukaryota</taxon>
        <taxon>Viridiplantae</taxon>
        <taxon>Chlorophyta</taxon>
        <taxon>core chlorophytes</taxon>
        <taxon>Trebouxiophyceae</taxon>
        <taxon>Trebouxiales</taxon>
        <taxon>Trebouxiaceae</taxon>
        <taxon>Myrmecia</taxon>
    </lineage>
</organism>
<evidence type="ECO:0000313" key="2">
    <source>
        <dbReference type="Proteomes" id="UP001489004"/>
    </source>
</evidence>
<sequence length="173" mass="18230">MTNSKYQLAYAHQVLAKQPCDLPSFHLNRGQGQAVPDRAVGLQLYEGGKAESAYEPDKLYTIQVTYPATWAGAQATLTASSGLLVSTLKSGVSACYGPTVELVGGPTERVTWQAPGPPAFDASVPGAMLADGTVLFRAQLALNTQSALRSSSLTVELKSGSQTAISQSNDLRR</sequence>
<name>A0AAW1PXQ3_9CHLO</name>
<dbReference type="AlphaFoldDB" id="A0AAW1PXQ3"/>
<reference evidence="1 2" key="1">
    <citation type="journal article" date="2024" name="Nat. Commun.">
        <title>Phylogenomics reveals the evolutionary origins of lichenization in chlorophyte algae.</title>
        <authorList>
            <person name="Puginier C."/>
            <person name="Libourel C."/>
            <person name="Otte J."/>
            <person name="Skaloud P."/>
            <person name="Haon M."/>
            <person name="Grisel S."/>
            <person name="Petersen M."/>
            <person name="Berrin J.G."/>
            <person name="Delaux P.M."/>
            <person name="Dal Grande F."/>
            <person name="Keller J."/>
        </authorList>
    </citation>
    <scope>NUCLEOTIDE SEQUENCE [LARGE SCALE GENOMIC DNA]</scope>
    <source>
        <strain evidence="1 2">SAG 2043</strain>
    </source>
</reference>
<keyword evidence="2" id="KW-1185">Reference proteome</keyword>
<dbReference type="EMBL" id="JALJOR010000008">
    <property type="protein sequence ID" value="KAK9812963.1"/>
    <property type="molecule type" value="Genomic_DNA"/>
</dbReference>
<gene>
    <name evidence="1" type="ORF">WJX72_006535</name>
</gene>
<protein>
    <submittedName>
        <fullName evidence="1">Uncharacterized protein</fullName>
    </submittedName>
</protein>
<evidence type="ECO:0000313" key="1">
    <source>
        <dbReference type="EMBL" id="KAK9812963.1"/>
    </source>
</evidence>
<proteinExistence type="predicted"/>
<accession>A0AAW1PXQ3</accession>
<dbReference type="Proteomes" id="UP001489004">
    <property type="component" value="Unassembled WGS sequence"/>
</dbReference>